<evidence type="ECO:0000259" key="10">
    <source>
        <dbReference type="Pfam" id="PF02879"/>
    </source>
</evidence>
<organism evidence="12 13">
    <name type="scientific">candidate division WOR-1 bacterium RIFOXYB2_FULL_37_13</name>
    <dbReference type="NCBI Taxonomy" id="1802579"/>
    <lineage>
        <taxon>Bacteria</taxon>
        <taxon>Bacillati</taxon>
        <taxon>Saganbacteria</taxon>
    </lineage>
</organism>
<dbReference type="InterPro" id="IPR005843">
    <property type="entry name" value="A-D-PHexomutase_C"/>
</dbReference>
<evidence type="ECO:0000259" key="11">
    <source>
        <dbReference type="Pfam" id="PF02880"/>
    </source>
</evidence>
<keyword evidence="5 7" id="KW-0460">Magnesium</keyword>
<dbReference type="Proteomes" id="UP000178417">
    <property type="component" value="Unassembled WGS sequence"/>
</dbReference>
<feature type="domain" description="Alpha-D-phosphohexomutase alpha/beta/alpha" evidence="9">
    <location>
        <begin position="8"/>
        <end position="133"/>
    </location>
</feature>
<dbReference type="STRING" id="1802579.A2310_04520"/>
<dbReference type="Gene3D" id="3.30.310.50">
    <property type="entry name" value="Alpha-D-phosphohexomutase, C-terminal domain"/>
    <property type="match status" value="1"/>
</dbReference>
<dbReference type="InterPro" id="IPR005844">
    <property type="entry name" value="A-D-PHexomutase_a/b/a-I"/>
</dbReference>
<dbReference type="InterPro" id="IPR005841">
    <property type="entry name" value="Alpha-D-phosphohexomutase_SF"/>
</dbReference>
<dbReference type="InterPro" id="IPR036900">
    <property type="entry name" value="A-D-PHexomutase_C_sf"/>
</dbReference>
<evidence type="ECO:0000313" key="13">
    <source>
        <dbReference type="Proteomes" id="UP000178417"/>
    </source>
</evidence>
<dbReference type="Pfam" id="PF00408">
    <property type="entry name" value="PGM_PMM_IV"/>
    <property type="match status" value="1"/>
</dbReference>
<dbReference type="PROSITE" id="PS00710">
    <property type="entry name" value="PGM_PMM"/>
    <property type="match status" value="1"/>
</dbReference>
<dbReference type="GO" id="GO:0004615">
    <property type="term" value="F:phosphomannomutase activity"/>
    <property type="evidence" value="ECO:0007669"/>
    <property type="project" value="TreeGrafter"/>
</dbReference>
<dbReference type="GO" id="GO:0005829">
    <property type="term" value="C:cytosol"/>
    <property type="evidence" value="ECO:0007669"/>
    <property type="project" value="TreeGrafter"/>
</dbReference>
<evidence type="ECO:0000256" key="5">
    <source>
        <dbReference type="ARBA" id="ARBA00022842"/>
    </source>
</evidence>
<dbReference type="EMBL" id="MEUB01000007">
    <property type="protein sequence ID" value="OGC24730.1"/>
    <property type="molecule type" value="Genomic_DNA"/>
</dbReference>
<comment type="caution">
    <text evidence="12">The sequence shown here is derived from an EMBL/GenBank/DDBJ whole genome shotgun (WGS) entry which is preliminary data.</text>
</comment>
<name>A0A1F4SWE1_UNCSA</name>
<dbReference type="GO" id="GO:0000287">
    <property type="term" value="F:magnesium ion binding"/>
    <property type="evidence" value="ECO:0007669"/>
    <property type="project" value="InterPro"/>
</dbReference>
<dbReference type="Pfam" id="PF02878">
    <property type="entry name" value="PGM_PMM_I"/>
    <property type="match status" value="1"/>
</dbReference>
<dbReference type="PANTHER" id="PTHR42946">
    <property type="entry name" value="PHOSPHOHEXOSE MUTASE"/>
    <property type="match status" value="1"/>
</dbReference>
<accession>A0A1F4SWE1</accession>
<sequence length="443" mass="48230">MMLKISISGIRGMVPDSLTPEVCLNFAKAFGTYMQGETIVVGTDTRSSSEFIKGIVLQGLLSSGCKVIDLGVATTPTVGIVVRELQAQGGLVVTASHNPEPWNGLKFIRKDGIFLNSQQTKKLLEIYENKTFEEAPGGSAKTYNKASEIHINKILKAIDPKKIRKAKFKVVIDSCNGAGSVITPLLLKELGCIVIELNTNTKKLFPRGAEPTPENLTELAAIVKKEGADIGFAQDPDADRLAIVTETGVPVSEEYTLALSVKYILQTTSSSRRIVVTNLSTTSAIDHIAREFGAVVIRTKIGEVHVAEEIKAKKALIGGEGNGGVIYPKVGFNRDSLSGIALILMYLANQKNKISELVGAIPEYVLIKKKITCDSSREALDFLENSKLKFQKDSLDLTEGVKVIRKIGWLHLRASNTEPIIRIFAECKDKKTAEEFIQEALES</sequence>
<evidence type="ECO:0000259" key="8">
    <source>
        <dbReference type="Pfam" id="PF00408"/>
    </source>
</evidence>
<dbReference type="PANTHER" id="PTHR42946:SF1">
    <property type="entry name" value="PHOSPHOGLUCOMUTASE (ALPHA-D-GLUCOSE-1,6-BISPHOSPHATE-DEPENDENT)"/>
    <property type="match status" value="1"/>
</dbReference>
<evidence type="ECO:0000259" key="9">
    <source>
        <dbReference type="Pfam" id="PF02878"/>
    </source>
</evidence>
<dbReference type="GO" id="GO:0005975">
    <property type="term" value="P:carbohydrate metabolic process"/>
    <property type="evidence" value="ECO:0007669"/>
    <property type="project" value="InterPro"/>
</dbReference>
<feature type="domain" description="Alpha-D-phosphohexomutase C-terminal" evidence="8">
    <location>
        <begin position="398"/>
        <end position="441"/>
    </location>
</feature>
<dbReference type="Pfam" id="PF02880">
    <property type="entry name" value="PGM_PMM_III"/>
    <property type="match status" value="1"/>
</dbReference>
<dbReference type="InterPro" id="IPR005846">
    <property type="entry name" value="A-D-PHexomutase_a/b/a-III"/>
</dbReference>
<dbReference type="Gene3D" id="3.40.120.10">
    <property type="entry name" value="Alpha-D-Glucose-1,6-Bisphosphate, subunit A, domain 3"/>
    <property type="match status" value="3"/>
</dbReference>
<comment type="similarity">
    <text evidence="2 7">Belongs to the phosphohexose mutase family.</text>
</comment>
<protein>
    <submittedName>
        <fullName evidence="12">Phosphoglucosamine mutase</fullName>
    </submittedName>
</protein>
<dbReference type="AlphaFoldDB" id="A0A1F4SWE1"/>
<dbReference type="InterPro" id="IPR024086">
    <property type="entry name" value="GlmM_arc-type"/>
</dbReference>
<evidence type="ECO:0000313" key="12">
    <source>
        <dbReference type="EMBL" id="OGC24730.1"/>
    </source>
</evidence>
<comment type="cofactor">
    <cofactor evidence="1">
        <name>Mg(2+)</name>
        <dbReference type="ChEBI" id="CHEBI:18420"/>
    </cofactor>
</comment>
<dbReference type="PRINTS" id="PR00509">
    <property type="entry name" value="PGMPMM"/>
</dbReference>
<dbReference type="SUPFAM" id="SSF53738">
    <property type="entry name" value="Phosphoglucomutase, first 3 domains"/>
    <property type="match status" value="3"/>
</dbReference>
<dbReference type="SUPFAM" id="SSF55957">
    <property type="entry name" value="Phosphoglucomutase, C-terminal domain"/>
    <property type="match status" value="1"/>
</dbReference>
<dbReference type="GO" id="GO:0006048">
    <property type="term" value="P:UDP-N-acetylglucosamine biosynthetic process"/>
    <property type="evidence" value="ECO:0007669"/>
    <property type="project" value="TreeGrafter"/>
</dbReference>
<dbReference type="GO" id="GO:0009252">
    <property type="term" value="P:peptidoglycan biosynthetic process"/>
    <property type="evidence" value="ECO:0007669"/>
    <property type="project" value="TreeGrafter"/>
</dbReference>
<reference evidence="12 13" key="1">
    <citation type="journal article" date="2016" name="Nat. Commun.">
        <title>Thousands of microbial genomes shed light on interconnected biogeochemical processes in an aquifer system.</title>
        <authorList>
            <person name="Anantharaman K."/>
            <person name="Brown C.T."/>
            <person name="Hug L.A."/>
            <person name="Sharon I."/>
            <person name="Castelle C.J."/>
            <person name="Probst A.J."/>
            <person name="Thomas B.C."/>
            <person name="Singh A."/>
            <person name="Wilkins M.J."/>
            <person name="Karaoz U."/>
            <person name="Brodie E.L."/>
            <person name="Williams K.H."/>
            <person name="Hubbard S.S."/>
            <person name="Banfield J.F."/>
        </authorList>
    </citation>
    <scope>NUCLEOTIDE SEQUENCE [LARGE SCALE GENOMIC DNA]</scope>
</reference>
<keyword evidence="4 7" id="KW-0479">Metal-binding</keyword>
<keyword evidence="3" id="KW-0597">Phosphoprotein</keyword>
<dbReference type="InterPro" id="IPR050060">
    <property type="entry name" value="Phosphoglucosamine_mutase"/>
</dbReference>
<keyword evidence="6" id="KW-0413">Isomerase</keyword>
<evidence type="ECO:0000256" key="1">
    <source>
        <dbReference type="ARBA" id="ARBA00001946"/>
    </source>
</evidence>
<feature type="domain" description="Alpha-D-phosphohexomutase alpha/beta/alpha" evidence="11">
    <location>
        <begin position="254"/>
        <end position="362"/>
    </location>
</feature>
<evidence type="ECO:0000256" key="7">
    <source>
        <dbReference type="RuleBase" id="RU004326"/>
    </source>
</evidence>
<evidence type="ECO:0000256" key="4">
    <source>
        <dbReference type="ARBA" id="ARBA00022723"/>
    </source>
</evidence>
<evidence type="ECO:0000256" key="3">
    <source>
        <dbReference type="ARBA" id="ARBA00022553"/>
    </source>
</evidence>
<gene>
    <name evidence="12" type="ORF">A2310_04520</name>
</gene>
<evidence type="ECO:0000256" key="6">
    <source>
        <dbReference type="ARBA" id="ARBA00023235"/>
    </source>
</evidence>
<dbReference type="InterPro" id="IPR016055">
    <property type="entry name" value="A-D-PHexomutase_a/b/a-I/II/III"/>
</dbReference>
<dbReference type="InterPro" id="IPR016066">
    <property type="entry name" value="A-D-PHexomutase_CS"/>
</dbReference>
<evidence type="ECO:0000256" key="2">
    <source>
        <dbReference type="ARBA" id="ARBA00010231"/>
    </source>
</evidence>
<dbReference type="GO" id="GO:0008966">
    <property type="term" value="F:phosphoglucosamine mutase activity"/>
    <property type="evidence" value="ECO:0007669"/>
    <property type="project" value="InterPro"/>
</dbReference>
<dbReference type="Pfam" id="PF02879">
    <property type="entry name" value="PGM_PMM_II"/>
    <property type="match status" value="1"/>
</dbReference>
<dbReference type="NCBIfam" id="TIGR03990">
    <property type="entry name" value="Arch_GlmM"/>
    <property type="match status" value="1"/>
</dbReference>
<dbReference type="InterPro" id="IPR005845">
    <property type="entry name" value="A-D-PHexomutase_a/b/a-II"/>
</dbReference>
<proteinExistence type="inferred from homology"/>
<feature type="domain" description="Alpha-D-phosphohexomutase alpha/beta/alpha" evidence="10">
    <location>
        <begin position="150"/>
        <end position="248"/>
    </location>
</feature>